<dbReference type="InterPro" id="IPR006221">
    <property type="entry name" value="TrpG/PapA_dom"/>
</dbReference>
<sequence length="206" mass="22527">MKVLIIDNYDSFIYNLTYEFESLGHEVSVCRNDIDYEELLRNSKLTDLLVISPGPGSPETAGHCIRLVRDLNGYTPILGVCLGHQVIVSAYGGEVTPAKAIVHGKTDVVKSHGSGVLTGLGTSLRVARYHSLAGTVIPDVLQIDAETNDQEVMAVSHRELPVYGLQFHPESIMSKKGTDILKNFVQLFSKGSTSFKGKEKVYAEFA</sequence>
<dbReference type="GO" id="GO:0005829">
    <property type="term" value="C:cytosol"/>
    <property type="evidence" value="ECO:0007669"/>
    <property type="project" value="TreeGrafter"/>
</dbReference>
<keyword evidence="1 3" id="KW-0315">Glutamine amidotransferase</keyword>
<dbReference type="STRING" id="1144748.KS2013_1371"/>
<dbReference type="PATRIC" id="fig|1144748.3.peg.1380"/>
<dbReference type="CDD" id="cd01743">
    <property type="entry name" value="GATase1_Anthranilate_Synthase"/>
    <property type="match status" value="1"/>
</dbReference>
<dbReference type="InterPro" id="IPR029062">
    <property type="entry name" value="Class_I_gatase-like"/>
</dbReference>
<reference evidence="4" key="1">
    <citation type="submission" date="2015-08" db="EMBL/GenBank/DDBJ databases">
        <authorList>
            <person name="Kim K.M."/>
        </authorList>
    </citation>
    <scope>NUCLEOTIDE SEQUENCE [LARGE SCALE GENOMIC DNA]</scope>
    <source>
        <strain evidence="4">KCTC 23892</strain>
    </source>
</reference>
<dbReference type="KEGG" id="ksd:KS2013_1371"/>
<dbReference type="Gene3D" id="3.40.50.880">
    <property type="match status" value="1"/>
</dbReference>
<dbReference type="AlphaFoldDB" id="A0A1B3BBA8"/>
<dbReference type="OrthoDB" id="9786812at2"/>
<dbReference type="RefSeq" id="WP_068991688.1">
    <property type="nucleotide sequence ID" value="NZ_CP012418.1"/>
</dbReference>
<protein>
    <submittedName>
        <fullName evidence="3">Glutamine amidotransferase of anthranilate synthase</fullName>
    </submittedName>
</protein>
<dbReference type="FunFam" id="3.40.50.880:FF:000003">
    <property type="entry name" value="Anthranilate synthase component II"/>
    <property type="match status" value="1"/>
</dbReference>
<dbReference type="PROSITE" id="PS51273">
    <property type="entry name" value="GATASE_TYPE_1"/>
    <property type="match status" value="1"/>
</dbReference>
<organism evidence="3 4">
    <name type="scientific">Kangiella sediminilitoris</name>
    <dbReference type="NCBI Taxonomy" id="1144748"/>
    <lineage>
        <taxon>Bacteria</taxon>
        <taxon>Pseudomonadati</taxon>
        <taxon>Pseudomonadota</taxon>
        <taxon>Gammaproteobacteria</taxon>
        <taxon>Kangiellales</taxon>
        <taxon>Kangiellaceae</taxon>
        <taxon>Kangiella</taxon>
    </lineage>
</organism>
<evidence type="ECO:0000313" key="4">
    <source>
        <dbReference type="Proteomes" id="UP000094147"/>
    </source>
</evidence>
<feature type="domain" description="Glutamine amidotransferase" evidence="2">
    <location>
        <begin position="4"/>
        <end position="185"/>
    </location>
</feature>
<dbReference type="GO" id="GO:0004049">
    <property type="term" value="F:anthranilate synthase activity"/>
    <property type="evidence" value="ECO:0007669"/>
    <property type="project" value="TreeGrafter"/>
</dbReference>
<evidence type="ECO:0000259" key="2">
    <source>
        <dbReference type="Pfam" id="PF00117"/>
    </source>
</evidence>
<dbReference type="InterPro" id="IPR050472">
    <property type="entry name" value="Anth_synth/Amidotransfase"/>
</dbReference>
<dbReference type="Pfam" id="PF00117">
    <property type="entry name" value="GATase"/>
    <property type="match status" value="1"/>
</dbReference>
<evidence type="ECO:0000256" key="1">
    <source>
        <dbReference type="ARBA" id="ARBA00022962"/>
    </source>
</evidence>
<evidence type="ECO:0000313" key="3">
    <source>
        <dbReference type="EMBL" id="AOE50083.1"/>
    </source>
</evidence>
<dbReference type="InterPro" id="IPR017926">
    <property type="entry name" value="GATASE"/>
</dbReference>
<dbReference type="NCBIfam" id="TIGR00566">
    <property type="entry name" value="trpG_papA"/>
    <property type="match status" value="1"/>
</dbReference>
<dbReference type="SUPFAM" id="SSF52317">
    <property type="entry name" value="Class I glutamine amidotransferase-like"/>
    <property type="match status" value="1"/>
</dbReference>
<dbReference type="Proteomes" id="UP000094147">
    <property type="component" value="Chromosome"/>
</dbReference>
<dbReference type="PRINTS" id="PR00096">
    <property type="entry name" value="GATASE"/>
</dbReference>
<dbReference type="PANTHER" id="PTHR43418:SF4">
    <property type="entry name" value="MULTIFUNCTIONAL TRYPTOPHAN BIOSYNTHESIS PROTEIN"/>
    <property type="match status" value="1"/>
</dbReference>
<dbReference type="PANTHER" id="PTHR43418">
    <property type="entry name" value="MULTIFUNCTIONAL TRYPTOPHAN BIOSYNTHESIS PROTEIN-RELATED"/>
    <property type="match status" value="1"/>
</dbReference>
<dbReference type="GO" id="GO:0016740">
    <property type="term" value="F:transferase activity"/>
    <property type="evidence" value="ECO:0007669"/>
    <property type="project" value="UniProtKB-KW"/>
</dbReference>
<accession>A0A1B3BBA8</accession>
<dbReference type="GO" id="GO:0000162">
    <property type="term" value="P:L-tryptophan biosynthetic process"/>
    <property type="evidence" value="ECO:0007669"/>
    <property type="project" value="TreeGrafter"/>
</dbReference>
<dbReference type="EMBL" id="CP012418">
    <property type="protein sequence ID" value="AOE50083.1"/>
    <property type="molecule type" value="Genomic_DNA"/>
</dbReference>
<dbReference type="PRINTS" id="PR00099">
    <property type="entry name" value="CPSGATASE"/>
</dbReference>
<dbReference type="PRINTS" id="PR00097">
    <property type="entry name" value="ANTSNTHASEII"/>
</dbReference>
<gene>
    <name evidence="3" type="ORF">KS2013_1371</name>
</gene>
<keyword evidence="4" id="KW-1185">Reference proteome</keyword>
<keyword evidence="3" id="KW-0808">Transferase</keyword>
<name>A0A1B3BBA8_9GAMM</name>
<proteinExistence type="predicted"/>